<dbReference type="SUPFAM" id="SSF46689">
    <property type="entry name" value="Homeodomain-like"/>
    <property type="match status" value="1"/>
</dbReference>
<reference evidence="4 5" key="1">
    <citation type="submission" date="2018-05" db="EMBL/GenBank/DDBJ databases">
        <title>Genome comparison of Eubacterium sp.</title>
        <authorList>
            <person name="Feng Y."/>
            <person name="Sanchez-Andrea I."/>
            <person name="Stams A.J.M."/>
            <person name="De Vos W.M."/>
        </authorList>
    </citation>
    <scope>NUCLEOTIDE SEQUENCE [LARGE SCALE GENOMIC DNA]</scope>
    <source>
        <strain evidence="4 5">YI</strain>
    </source>
</reference>
<dbReference type="InterPro" id="IPR039532">
    <property type="entry name" value="TetR_C_Firmicutes"/>
</dbReference>
<evidence type="ECO:0000259" key="3">
    <source>
        <dbReference type="PROSITE" id="PS50977"/>
    </source>
</evidence>
<keyword evidence="1 2" id="KW-0238">DNA-binding</keyword>
<dbReference type="PANTHER" id="PTHR43479">
    <property type="entry name" value="ACREF/ENVCD OPERON REPRESSOR-RELATED"/>
    <property type="match status" value="1"/>
</dbReference>
<feature type="DNA-binding region" description="H-T-H motif" evidence="2">
    <location>
        <begin position="32"/>
        <end position="51"/>
    </location>
</feature>
<dbReference type="KEGG" id="emt:CPZ25_006430"/>
<dbReference type="InterPro" id="IPR050624">
    <property type="entry name" value="HTH-type_Tx_Regulator"/>
</dbReference>
<dbReference type="RefSeq" id="WP_096919998.1">
    <property type="nucleotide sequence ID" value="NZ_CP029487.1"/>
</dbReference>
<dbReference type="PROSITE" id="PS50977">
    <property type="entry name" value="HTH_TETR_2"/>
    <property type="match status" value="1"/>
</dbReference>
<gene>
    <name evidence="4" type="ORF">CPZ25_006430</name>
</gene>
<dbReference type="GO" id="GO:0003677">
    <property type="term" value="F:DNA binding"/>
    <property type="evidence" value="ECO:0007669"/>
    <property type="project" value="UniProtKB-UniRule"/>
</dbReference>
<keyword evidence="5" id="KW-1185">Reference proteome</keyword>
<dbReference type="EMBL" id="CP029487">
    <property type="protein sequence ID" value="QCT70977.1"/>
    <property type="molecule type" value="Genomic_DNA"/>
</dbReference>
<evidence type="ECO:0000313" key="4">
    <source>
        <dbReference type="EMBL" id="QCT70977.1"/>
    </source>
</evidence>
<protein>
    <submittedName>
        <fullName evidence="4">TetR/AcrR family transcriptional regulator</fullName>
    </submittedName>
</protein>
<evidence type="ECO:0000256" key="2">
    <source>
        <dbReference type="PROSITE-ProRule" id="PRU00335"/>
    </source>
</evidence>
<evidence type="ECO:0000256" key="1">
    <source>
        <dbReference type="ARBA" id="ARBA00023125"/>
    </source>
</evidence>
<dbReference type="PANTHER" id="PTHR43479:SF7">
    <property type="entry name" value="TETR-FAMILY TRANSCRIPTIONAL REGULATOR"/>
    <property type="match status" value="1"/>
</dbReference>
<dbReference type="Proteomes" id="UP000218387">
    <property type="component" value="Chromosome"/>
</dbReference>
<feature type="domain" description="HTH tetR-type" evidence="3">
    <location>
        <begin position="9"/>
        <end position="69"/>
    </location>
</feature>
<dbReference type="Pfam" id="PF00440">
    <property type="entry name" value="TetR_N"/>
    <property type="match status" value="1"/>
</dbReference>
<proteinExistence type="predicted"/>
<accession>A0A4P9C6E8</accession>
<dbReference type="AlphaFoldDB" id="A0A4P9C6E8"/>
<dbReference type="Pfam" id="PF14278">
    <property type="entry name" value="TetR_C_8"/>
    <property type="match status" value="1"/>
</dbReference>
<name>A0A4P9C6E8_EUBML</name>
<organism evidence="4 5">
    <name type="scientific">Eubacterium maltosivorans</name>
    <dbReference type="NCBI Taxonomy" id="2041044"/>
    <lineage>
        <taxon>Bacteria</taxon>
        <taxon>Bacillati</taxon>
        <taxon>Bacillota</taxon>
        <taxon>Clostridia</taxon>
        <taxon>Eubacteriales</taxon>
        <taxon>Eubacteriaceae</taxon>
        <taxon>Eubacterium</taxon>
    </lineage>
</organism>
<dbReference type="InterPro" id="IPR001647">
    <property type="entry name" value="HTH_TetR"/>
</dbReference>
<dbReference type="Gene3D" id="1.10.357.10">
    <property type="entry name" value="Tetracycline Repressor, domain 2"/>
    <property type="match status" value="1"/>
</dbReference>
<sequence length="187" mass="21789">MRKQPEVTEQTKANLRTAFWNLYKEKPIEKITIKEITDAAGYNRGTFYLYYKDVYDLFTRIEEELLEAIRQLIHDTLPQKEGLDFAGHMGLIVELTQRYSAYMSVLLSDRGDPSFGTRLKEMIWPLLNRYLISTKDLTEKEQSLLSEFYLSGLLAAITKWLNDPGDMTIDQFIGFVMEQVFAGMFMV</sequence>
<evidence type="ECO:0000313" key="5">
    <source>
        <dbReference type="Proteomes" id="UP000218387"/>
    </source>
</evidence>
<dbReference type="InterPro" id="IPR009057">
    <property type="entry name" value="Homeodomain-like_sf"/>
</dbReference>